<evidence type="ECO:0000256" key="1">
    <source>
        <dbReference type="ARBA" id="ARBA00004976"/>
    </source>
</evidence>
<proteinExistence type="predicted"/>
<evidence type="ECO:0000313" key="5">
    <source>
        <dbReference type="Proteomes" id="UP000626244"/>
    </source>
</evidence>
<dbReference type="Gene3D" id="1.10.287.860">
    <property type="entry name" value="Nucleotidyltransferase"/>
    <property type="match status" value="1"/>
</dbReference>
<keyword evidence="2" id="KW-0175">Coiled coil</keyword>
<evidence type="ECO:0000256" key="2">
    <source>
        <dbReference type="SAM" id="Coils"/>
    </source>
</evidence>
<dbReference type="SMART" id="SM00954">
    <property type="entry name" value="RelA_SpoT"/>
    <property type="match status" value="1"/>
</dbReference>
<feature type="coiled-coil region" evidence="2">
    <location>
        <begin position="180"/>
        <end position="207"/>
    </location>
</feature>
<dbReference type="GO" id="GO:0015970">
    <property type="term" value="P:guanosine tetraphosphate biosynthetic process"/>
    <property type="evidence" value="ECO:0007669"/>
    <property type="project" value="UniProtKB-UniPathway"/>
</dbReference>
<dbReference type="Proteomes" id="UP000626244">
    <property type="component" value="Unassembled WGS sequence"/>
</dbReference>
<comment type="caution">
    <text evidence="4">The sequence shown here is derived from an EMBL/GenBank/DDBJ whole genome shotgun (WGS) entry which is preliminary data.</text>
</comment>
<dbReference type="InterPro" id="IPR052366">
    <property type="entry name" value="GTP_Pyrophosphokinase"/>
</dbReference>
<accession>A0A8J3ETX8</accession>
<dbReference type="RefSeq" id="WP_087998693.1">
    <property type="nucleotide sequence ID" value="NZ_BMHB01000001.1"/>
</dbReference>
<dbReference type="UniPathway" id="UPA00908">
    <property type="reaction ID" value="UER00884"/>
</dbReference>
<dbReference type="InterPro" id="IPR043519">
    <property type="entry name" value="NT_sf"/>
</dbReference>
<dbReference type="AlphaFoldDB" id="A0A8J3ETX8"/>
<dbReference type="PANTHER" id="PTHR47837:SF2">
    <property type="entry name" value="GTP PYROPHOSPHOKINASE YWAC"/>
    <property type="match status" value="1"/>
</dbReference>
<dbReference type="Pfam" id="PF04607">
    <property type="entry name" value="RelA_SpoT"/>
    <property type="match status" value="1"/>
</dbReference>
<reference evidence="5" key="1">
    <citation type="journal article" date="2019" name="Int. J. Syst. Evol. Microbiol.">
        <title>The Global Catalogue of Microorganisms (GCM) 10K type strain sequencing project: providing services to taxonomists for standard genome sequencing and annotation.</title>
        <authorList>
            <consortium name="The Broad Institute Genomics Platform"/>
            <consortium name="The Broad Institute Genome Sequencing Center for Infectious Disease"/>
            <person name="Wu L."/>
            <person name="Ma J."/>
        </authorList>
    </citation>
    <scope>NUCLEOTIDE SEQUENCE [LARGE SCALE GENOMIC DNA]</scope>
    <source>
        <strain evidence="5">CGMCC 1.14993</strain>
    </source>
</reference>
<name>A0A8J3ETX8_9BACI</name>
<dbReference type="CDD" id="cd05399">
    <property type="entry name" value="NT_Rel-Spo_like"/>
    <property type="match status" value="1"/>
</dbReference>
<sequence length="211" mass="25044">MFEEQSLGEWKNTLLIYKFALDEINTKIKILNEEFTLNHDHNPIEHVKSRIKKPDSIINKLERKGLELSQHNIEHYINDVAGVRISCSFISDIYKIYELLKQQDDIYIIEVKDYIKNPKPNGYKSFHMIIEIPIFLASETKRVKVEIQIRTVAMDFWASLEHKIFYKYNKKVPNEIIESLNEASATVNSLDYKMESIKNQMEEIKELEYQK</sequence>
<feature type="domain" description="RelA/SpoT" evidence="3">
    <location>
        <begin position="49"/>
        <end position="172"/>
    </location>
</feature>
<dbReference type="Gene3D" id="3.30.460.10">
    <property type="entry name" value="Beta Polymerase, domain 2"/>
    <property type="match status" value="1"/>
</dbReference>
<dbReference type="EMBL" id="BMHB01000001">
    <property type="protein sequence ID" value="GGI10674.1"/>
    <property type="molecule type" value="Genomic_DNA"/>
</dbReference>
<keyword evidence="5" id="KW-1185">Reference proteome</keyword>
<dbReference type="OrthoDB" id="9789634at2"/>
<dbReference type="InterPro" id="IPR007685">
    <property type="entry name" value="RelA_SpoT"/>
</dbReference>
<organism evidence="4 5">
    <name type="scientific">Gottfriedia solisilvae</name>
    <dbReference type="NCBI Taxonomy" id="1516104"/>
    <lineage>
        <taxon>Bacteria</taxon>
        <taxon>Bacillati</taxon>
        <taxon>Bacillota</taxon>
        <taxon>Bacilli</taxon>
        <taxon>Bacillales</taxon>
        <taxon>Bacillaceae</taxon>
        <taxon>Gottfriedia</taxon>
    </lineage>
</organism>
<evidence type="ECO:0000313" key="4">
    <source>
        <dbReference type="EMBL" id="GGI10674.1"/>
    </source>
</evidence>
<gene>
    <name evidence="4" type="ORF">GCM10007380_03990</name>
</gene>
<evidence type="ECO:0000259" key="3">
    <source>
        <dbReference type="SMART" id="SM00954"/>
    </source>
</evidence>
<dbReference type="SUPFAM" id="SSF81301">
    <property type="entry name" value="Nucleotidyltransferase"/>
    <property type="match status" value="1"/>
</dbReference>
<protein>
    <submittedName>
        <fullName evidence="4">GTP pyrophosphokinase</fullName>
    </submittedName>
</protein>
<dbReference type="PANTHER" id="PTHR47837">
    <property type="entry name" value="GTP PYROPHOSPHOKINASE YJBM"/>
    <property type="match status" value="1"/>
</dbReference>
<comment type="pathway">
    <text evidence="1">Purine metabolism; ppGpp biosynthesis; ppGpp from GTP: step 1/2.</text>
</comment>